<dbReference type="AlphaFoldDB" id="A0A1E3ATN3"/>
<proteinExistence type="inferred from homology"/>
<dbReference type="Proteomes" id="UP000095003">
    <property type="component" value="Unassembled WGS sequence"/>
</dbReference>
<dbReference type="GO" id="GO:0016491">
    <property type="term" value="F:oxidoreductase activity"/>
    <property type="evidence" value="ECO:0007669"/>
    <property type="project" value="UniProtKB-KW"/>
</dbReference>
<dbReference type="InterPro" id="IPR058240">
    <property type="entry name" value="rSAM_sf"/>
</dbReference>
<evidence type="ECO:0000256" key="6">
    <source>
        <dbReference type="ARBA" id="ARBA00023601"/>
    </source>
</evidence>
<dbReference type="GO" id="GO:0051536">
    <property type="term" value="F:iron-sulfur cluster binding"/>
    <property type="evidence" value="ECO:0007669"/>
    <property type="project" value="UniProtKB-KW"/>
</dbReference>
<reference evidence="9 10" key="1">
    <citation type="submission" date="2016-07" db="EMBL/GenBank/DDBJ databases">
        <title>Characterization of isolates of Eisenbergiella tayi derived from blood cultures, using whole genome sequencing.</title>
        <authorList>
            <person name="Burdz T."/>
            <person name="Wiebe D."/>
            <person name="Huynh C."/>
            <person name="Bernard K."/>
        </authorList>
    </citation>
    <scope>NUCLEOTIDE SEQUENCE [LARGE SCALE GENOMIC DNA]</scope>
    <source>
        <strain evidence="9 10">NML 120489</strain>
    </source>
</reference>
<keyword evidence="5" id="KW-0411">Iron-sulfur</keyword>
<dbReference type="NCBIfam" id="TIGR04085">
    <property type="entry name" value="rSAM_more_4Fe4S"/>
    <property type="match status" value="1"/>
</dbReference>
<dbReference type="SFLD" id="SFLDG01072">
    <property type="entry name" value="dehydrogenase_like"/>
    <property type="match status" value="1"/>
</dbReference>
<evidence type="ECO:0000256" key="3">
    <source>
        <dbReference type="ARBA" id="ARBA00022723"/>
    </source>
</evidence>
<evidence type="ECO:0000259" key="8">
    <source>
        <dbReference type="Pfam" id="PF13186"/>
    </source>
</evidence>
<dbReference type="SFLD" id="SFLDG01386">
    <property type="entry name" value="main_SPASM_domain-containing"/>
    <property type="match status" value="1"/>
</dbReference>
<dbReference type="InterPro" id="IPR013785">
    <property type="entry name" value="Aldolase_TIM"/>
</dbReference>
<dbReference type="GO" id="GO:0046872">
    <property type="term" value="F:metal ion binding"/>
    <property type="evidence" value="ECO:0007669"/>
    <property type="project" value="UniProtKB-KW"/>
</dbReference>
<dbReference type="SUPFAM" id="SSF102114">
    <property type="entry name" value="Radical SAM enzymes"/>
    <property type="match status" value="1"/>
</dbReference>
<sequence>MKSKYISGYQKGKLKIYDMIAFVENTECMVIRPEVGTVLGMEQELLEKIEKHTLTDELTFLMVQRGLASFDKSRDVSMCSEMVRPEFFLIDLTKKCNLACKYCFREFADDYPEMTPEMINKICDSLIEYWKNNPSLKLSIQAWGGEPLICLSLIIQIRKRFEEANLFPQIVMETNATLITEDVAKMLFENHIELGISIDGNEKVHNLQRPFIGGQGSLEKVERGITNLRSAGYQGFGTITVVTKYTIKYLPEIIEYFVGLSLNSIKLNMMRKNSRNLDLAPDLDEFDGYIDELLSCLFELYKKRIPLVEQNIAQRMLNLMHRPNNNICNAYGCHGGYRMLSIDSIGKVYPCELSDYNDYCTGNVDDSDYICMVNNAVKNNHEYFKEKNLKECAGCPWWYFCRGGCKAAVKYNTGTPQGLDKTECAFNKALYPKLVSVLLRDPEFAQYLTNGEI</sequence>
<dbReference type="Pfam" id="PF13186">
    <property type="entry name" value="SPASM"/>
    <property type="match status" value="1"/>
</dbReference>
<evidence type="ECO:0000313" key="9">
    <source>
        <dbReference type="EMBL" id="ODM11576.1"/>
    </source>
</evidence>
<evidence type="ECO:0000256" key="2">
    <source>
        <dbReference type="ARBA" id="ARBA00022691"/>
    </source>
</evidence>
<gene>
    <name evidence="9" type="ORF">BEH84_02191</name>
</gene>
<dbReference type="GeneID" id="93300815"/>
<organism evidence="9 10">
    <name type="scientific">Eisenbergiella tayi</name>
    <dbReference type="NCBI Taxonomy" id="1432052"/>
    <lineage>
        <taxon>Bacteria</taxon>
        <taxon>Bacillati</taxon>
        <taxon>Bacillota</taxon>
        <taxon>Clostridia</taxon>
        <taxon>Lachnospirales</taxon>
        <taxon>Lachnospiraceae</taxon>
        <taxon>Eisenbergiella</taxon>
    </lineage>
</organism>
<comment type="caution">
    <text evidence="9">The sequence shown here is derived from an EMBL/GenBank/DDBJ whole genome shotgun (WGS) entry which is preliminary data.</text>
</comment>
<protein>
    <submittedName>
        <fullName evidence="9">Anaerobic sulfatase-maturating enzyme</fullName>
        <ecNumber evidence="9">1.8.98.-</ecNumber>
    </submittedName>
</protein>
<accession>A0A1E3ATN3</accession>
<feature type="domain" description="Radical SAM core" evidence="7">
    <location>
        <begin position="92"/>
        <end position="256"/>
    </location>
</feature>
<dbReference type="InterPro" id="IPR023885">
    <property type="entry name" value="4Fe4S-binding_SPASM_dom"/>
</dbReference>
<dbReference type="PANTHER" id="PTHR43273:SF3">
    <property type="entry name" value="ANAEROBIC SULFATASE-MATURATING ENZYME HOMOLOG ASLB-RELATED"/>
    <property type="match status" value="1"/>
</dbReference>
<dbReference type="RefSeq" id="WP_069156817.1">
    <property type="nucleotide sequence ID" value="NZ_BAABXS010000001.1"/>
</dbReference>
<evidence type="ECO:0000259" key="7">
    <source>
        <dbReference type="Pfam" id="PF04055"/>
    </source>
</evidence>
<evidence type="ECO:0000313" key="10">
    <source>
        <dbReference type="Proteomes" id="UP000095003"/>
    </source>
</evidence>
<keyword evidence="3" id="KW-0479">Metal-binding</keyword>
<dbReference type="SFLD" id="SFLDG01384">
    <property type="entry name" value="thioether_bond_formation_requi"/>
    <property type="match status" value="1"/>
</dbReference>
<dbReference type="EMBL" id="MCGI01000002">
    <property type="protein sequence ID" value="ODM11576.1"/>
    <property type="molecule type" value="Genomic_DNA"/>
</dbReference>
<dbReference type="Pfam" id="PF04055">
    <property type="entry name" value="Radical_SAM"/>
    <property type="match status" value="1"/>
</dbReference>
<evidence type="ECO:0000256" key="4">
    <source>
        <dbReference type="ARBA" id="ARBA00023004"/>
    </source>
</evidence>
<dbReference type="SFLD" id="SFLDG01067">
    <property type="entry name" value="SPASM/twitch_domain_containing"/>
    <property type="match status" value="1"/>
</dbReference>
<dbReference type="InterPro" id="IPR007197">
    <property type="entry name" value="rSAM"/>
</dbReference>
<comment type="cofactor">
    <cofactor evidence="1">
        <name>[4Fe-4S] cluster</name>
        <dbReference type="ChEBI" id="CHEBI:49883"/>
    </cofactor>
</comment>
<dbReference type="Gene3D" id="3.20.20.70">
    <property type="entry name" value="Aldolase class I"/>
    <property type="match status" value="1"/>
</dbReference>
<evidence type="ECO:0000256" key="5">
    <source>
        <dbReference type="ARBA" id="ARBA00023014"/>
    </source>
</evidence>
<dbReference type="CDD" id="cd01335">
    <property type="entry name" value="Radical_SAM"/>
    <property type="match status" value="1"/>
</dbReference>
<feature type="domain" description="4Fe4S-binding SPASM" evidence="8">
    <location>
        <begin position="333"/>
        <end position="396"/>
    </location>
</feature>
<keyword evidence="4" id="KW-0408">Iron</keyword>
<dbReference type="InterPro" id="IPR023867">
    <property type="entry name" value="Sulphatase_maturase_rSAM"/>
</dbReference>
<evidence type="ECO:0000256" key="1">
    <source>
        <dbReference type="ARBA" id="ARBA00001966"/>
    </source>
</evidence>
<dbReference type="PANTHER" id="PTHR43273">
    <property type="entry name" value="ANAEROBIC SULFATASE-MATURATING ENZYME HOMOLOG ASLB-RELATED"/>
    <property type="match status" value="1"/>
</dbReference>
<keyword evidence="2" id="KW-0949">S-adenosyl-L-methionine</keyword>
<comment type="similarity">
    <text evidence="6">Belongs to the radical SAM superfamily. Anaerobic sulfatase-maturating enzyme family.</text>
</comment>
<dbReference type="SFLD" id="SFLDS00029">
    <property type="entry name" value="Radical_SAM"/>
    <property type="match status" value="1"/>
</dbReference>
<name>A0A1E3ATN3_9FIRM</name>
<keyword evidence="9" id="KW-0560">Oxidoreductase</keyword>
<dbReference type="EC" id="1.8.98.-" evidence="9"/>